<dbReference type="GO" id="GO:0003723">
    <property type="term" value="F:RNA binding"/>
    <property type="evidence" value="ECO:0007669"/>
    <property type="project" value="UniProtKB-KW"/>
</dbReference>
<evidence type="ECO:0000256" key="1">
    <source>
        <dbReference type="PROSITE-ProRule" id="PRU00182"/>
    </source>
</evidence>
<dbReference type="Pfam" id="PF13275">
    <property type="entry name" value="S4_2"/>
    <property type="match status" value="1"/>
</dbReference>
<dbReference type="SUPFAM" id="SSF55174">
    <property type="entry name" value="Alpha-L RNA-binding motif"/>
    <property type="match status" value="1"/>
</dbReference>
<dbReference type="NCBIfam" id="TIGR02988">
    <property type="entry name" value="YaaA_near_RecF"/>
    <property type="match status" value="1"/>
</dbReference>
<comment type="caution">
    <text evidence="2">The sequence shown here is derived from an EMBL/GenBank/DDBJ whole genome shotgun (WGS) entry which is preliminary data.</text>
</comment>
<gene>
    <name evidence="2" type="ORF">FC21_GL001180</name>
</gene>
<dbReference type="AlphaFoldDB" id="A0A0R1UZ29"/>
<dbReference type="PROSITE" id="PS50889">
    <property type="entry name" value="S4"/>
    <property type="match status" value="1"/>
</dbReference>
<evidence type="ECO:0000313" key="3">
    <source>
        <dbReference type="Proteomes" id="UP000051084"/>
    </source>
</evidence>
<dbReference type="Gene3D" id="3.10.290.10">
    <property type="entry name" value="RNA-binding S4 domain"/>
    <property type="match status" value="1"/>
</dbReference>
<evidence type="ECO:0000313" key="2">
    <source>
        <dbReference type="EMBL" id="KRL95131.1"/>
    </source>
</evidence>
<organism evidence="2 3">
    <name type="scientific">Limosilactobacillus equigenerosi DSM 18793 = JCM 14505</name>
    <dbReference type="NCBI Taxonomy" id="1423742"/>
    <lineage>
        <taxon>Bacteria</taxon>
        <taxon>Bacillati</taxon>
        <taxon>Bacillota</taxon>
        <taxon>Bacilli</taxon>
        <taxon>Lactobacillales</taxon>
        <taxon>Lactobacillaceae</taxon>
        <taxon>Limosilactobacillus</taxon>
    </lineage>
</organism>
<dbReference type="EMBL" id="AZGC01000026">
    <property type="protein sequence ID" value="KRL95131.1"/>
    <property type="molecule type" value="Genomic_DNA"/>
</dbReference>
<accession>A0A0R1UZ29</accession>
<dbReference type="InterPro" id="IPR036986">
    <property type="entry name" value="S4_RNA-bd_sf"/>
</dbReference>
<protein>
    <submittedName>
        <fullName evidence="2">Uncharacterized protein</fullName>
    </submittedName>
</protein>
<dbReference type="InterPro" id="IPR014330">
    <property type="entry name" value="RNA-bd_S4-rel_YaaA"/>
</dbReference>
<reference evidence="2 3" key="1">
    <citation type="journal article" date="2015" name="Genome Announc.">
        <title>Expanding the biotechnology potential of lactobacilli through comparative genomics of 213 strains and associated genera.</title>
        <authorList>
            <person name="Sun Z."/>
            <person name="Harris H.M."/>
            <person name="McCann A."/>
            <person name="Guo C."/>
            <person name="Argimon S."/>
            <person name="Zhang W."/>
            <person name="Yang X."/>
            <person name="Jeffery I.B."/>
            <person name="Cooney J.C."/>
            <person name="Kagawa T.F."/>
            <person name="Liu W."/>
            <person name="Song Y."/>
            <person name="Salvetti E."/>
            <person name="Wrobel A."/>
            <person name="Rasinkangas P."/>
            <person name="Parkhill J."/>
            <person name="Rea M.C."/>
            <person name="O'Sullivan O."/>
            <person name="Ritari J."/>
            <person name="Douillard F.P."/>
            <person name="Paul Ross R."/>
            <person name="Yang R."/>
            <person name="Briner A.E."/>
            <person name="Felis G.E."/>
            <person name="de Vos W.M."/>
            <person name="Barrangou R."/>
            <person name="Klaenhammer T.R."/>
            <person name="Caufield P.W."/>
            <person name="Cui Y."/>
            <person name="Zhang H."/>
            <person name="O'Toole P.W."/>
        </authorList>
    </citation>
    <scope>NUCLEOTIDE SEQUENCE [LARGE SCALE GENOMIC DNA]</scope>
    <source>
        <strain evidence="2 3">DSM 18793</strain>
    </source>
</reference>
<sequence>MATMNEVVIATEYITIGQLLKEEGLIPTGGAAKWFLAETPVWVNDEQDQRRGRKLYPGDEIQIDDQVRLVIKAQEG</sequence>
<keyword evidence="1" id="KW-0694">RNA-binding</keyword>
<proteinExistence type="predicted"/>
<dbReference type="STRING" id="417373.GCA_001570685_00067"/>
<dbReference type="Proteomes" id="UP000051084">
    <property type="component" value="Unassembled WGS sequence"/>
</dbReference>
<keyword evidence="3" id="KW-1185">Reference proteome</keyword>
<name>A0A0R1UZ29_9LACO</name>
<dbReference type="PATRIC" id="fig|1423742.4.peg.1223"/>